<evidence type="ECO:0000313" key="3">
    <source>
        <dbReference type="EMBL" id="KZT20592.1"/>
    </source>
</evidence>
<keyword evidence="4" id="KW-1185">Reference proteome</keyword>
<feature type="region of interest" description="Disordered" evidence="1">
    <location>
        <begin position="1"/>
        <end position="39"/>
    </location>
</feature>
<protein>
    <recommendedName>
        <fullName evidence="2">Fungal-type protein kinase domain-containing protein</fullName>
    </recommendedName>
</protein>
<evidence type="ECO:0000256" key="1">
    <source>
        <dbReference type="SAM" id="MobiDB-lite"/>
    </source>
</evidence>
<gene>
    <name evidence="3" type="ORF">NEOLEDRAFT_1140568</name>
</gene>
<evidence type="ECO:0000259" key="2">
    <source>
        <dbReference type="Pfam" id="PF17667"/>
    </source>
</evidence>
<dbReference type="Proteomes" id="UP000076761">
    <property type="component" value="Unassembled WGS sequence"/>
</dbReference>
<feature type="compositionally biased region" description="Low complexity" evidence="1">
    <location>
        <begin position="1"/>
        <end position="12"/>
    </location>
</feature>
<reference evidence="3 4" key="1">
    <citation type="journal article" date="2016" name="Mol. Biol. Evol.">
        <title>Comparative Genomics of Early-Diverging Mushroom-Forming Fungi Provides Insights into the Origins of Lignocellulose Decay Capabilities.</title>
        <authorList>
            <person name="Nagy L.G."/>
            <person name="Riley R."/>
            <person name="Tritt A."/>
            <person name="Adam C."/>
            <person name="Daum C."/>
            <person name="Floudas D."/>
            <person name="Sun H."/>
            <person name="Yadav J.S."/>
            <person name="Pangilinan J."/>
            <person name="Larsson K.H."/>
            <person name="Matsuura K."/>
            <person name="Barry K."/>
            <person name="Labutti K."/>
            <person name="Kuo R."/>
            <person name="Ohm R.A."/>
            <person name="Bhattacharya S.S."/>
            <person name="Shirouzu T."/>
            <person name="Yoshinaga Y."/>
            <person name="Martin F.M."/>
            <person name="Grigoriev I.V."/>
            <person name="Hibbett D.S."/>
        </authorList>
    </citation>
    <scope>NUCLEOTIDE SEQUENCE [LARGE SCALE GENOMIC DNA]</scope>
    <source>
        <strain evidence="3 4">HHB14362 ss-1</strain>
    </source>
</reference>
<proteinExistence type="predicted"/>
<feature type="domain" description="Fungal-type protein kinase" evidence="2">
    <location>
        <begin position="197"/>
        <end position="271"/>
    </location>
</feature>
<dbReference type="Pfam" id="PF17667">
    <property type="entry name" value="Pkinase_fungal"/>
    <property type="match status" value="1"/>
</dbReference>
<dbReference type="AlphaFoldDB" id="A0A165P6I0"/>
<name>A0A165P6I0_9AGAM</name>
<evidence type="ECO:0000313" key="4">
    <source>
        <dbReference type="Proteomes" id="UP000076761"/>
    </source>
</evidence>
<organism evidence="3 4">
    <name type="scientific">Neolentinus lepideus HHB14362 ss-1</name>
    <dbReference type="NCBI Taxonomy" id="1314782"/>
    <lineage>
        <taxon>Eukaryota</taxon>
        <taxon>Fungi</taxon>
        <taxon>Dikarya</taxon>
        <taxon>Basidiomycota</taxon>
        <taxon>Agaricomycotina</taxon>
        <taxon>Agaricomycetes</taxon>
        <taxon>Gloeophyllales</taxon>
        <taxon>Gloeophyllaceae</taxon>
        <taxon>Neolentinus</taxon>
    </lineage>
</organism>
<feature type="compositionally biased region" description="Basic and acidic residues" evidence="1">
    <location>
        <begin position="13"/>
        <end position="27"/>
    </location>
</feature>
<dbReference type="OrthoDB" id="2747778at2759"/>
<accession>A0A165P6I0</accession>
<sequence>MTSKAASTSASVTKEEQARAREEAARLKRERHNTRGMSRVLTSNTETPFVNIQLTSTHPPEPLEEDFDLDEAKMSRKYTQREHLVSYELENPFSGIEVVSLDDPDDHELPEILTPLRDFSSCYRHLTNVGLSDNIHHTALYIDEGDNIRLFDIMGEQTISSQALSQLPKKEKDVGKGPKSKLKVEAAAKNTFKKSDILYRLPENLILTSVQSFKSTRDMLQSFKDSLLAHKALADSGEVHGNIDINTLLMSDHNQGKQQGFLYDYEPARSFSVLGMNDINWRAMLGGTPGMRDVLPELVKRMNLNKGAETAMGPGSSAS</sequence>
<dbReference type="InParanoid" id="A0A165P6I0"/>
<dbReference type="EMBL" id="KV425618">
    <property type="protein sequence ID" value="KZT20592.1"/>
    <property type="molecule type" value="Genomic_DNA"/>
</dbReference>
<dbReference type="InterPro" id="IPR040976">
    <property type="entry name" value="Pkinase_fungal"/>
</dbReference>